<evidence type="ECO:0000256" key="2">
    <source>
        <dbReference type="ARBA" id="ARBA00022723"/>
    </source>
</evidence>
<dbReference type="InterPro" id="IPR011650">
    <property type="entry name" value="Peptidase_M20_dimer"/>
</dbReference>
<dbReference type="PANTHER" id="PTHR43270">
    <property type="entry name" value="BETA-ALA-HIS DIPEPTIDASE"/>
    <property type="match status" value="1"/>
</dbReference>
<evidence type="ECO:0000313" key="7">
    <source>
        <dbReference type="Proteomes" id="UP001595615"/>
    </source>
</evidence>
<gene>
    <name evidence="6" type="ORF">ACFOMD_06465</name>
</gene>
<name>A0ABV7X7S8_9SPHN</name>
<evidence type="ECO:0000313" key="6">
    <source>
        <dbReference type="EMBL" id="MFC3712204.1"/>
    </source>
</evidence>
<evidence type="ECO:0000256" key="3">
    <source>
        <dbReference type="ARBA" id="ARBA00022801"/>
    </source>
</evidence>
<feature type="signal peptide" evidence="4">
    <location>
        <begin position="1"/>
        <end position="33"/>
    </location>
</feature>
<dbReference type="InterPro" id="IPR006311">
    <property type="entry name" value="TAT_signal"/>
</dbReference>
<keyword evidence="1" id="KW-0645">Protease</keyword>
<dbReference type="EMBL" id="JBHRXV010000004">
    <property type="protein sequence ID" value="MFC3712204.1"/>
    <property type="molecule type" value="Genomic_DNA"/>
</dbReference>
<keyword evidence="2" id="KW-0479">Metal-binding</keyword>
<comment type="caution">
    <text evidence="6">The sequence shown here is derived from an EMBL/GenBank/DDBJ whole genome shotgun (WGS) entry which is preliminary data.</text>
</comment>
<feature type="domain" description="Peptidase M20 dimerisation" evidence="5">
    <location>
        <begin position="256"/>
        <end position="399"/>
    </location>
</feature>
<evidence type="ECO:0000259" key="5">
    <source>
        <dbReference type="Pfam" id="PF07687"/>
    </source>
</evidence>
<protein>
    <submittedName>
        <fullName evidence="6">M20/M25/M40 family metallo-hydrolase</fullName>
    </submittedName>
</protein>
<dbReference type="Gene3D" id="3.30.70.360">
    <property type="match status" value="1"/>
</dbReference>
<proteinExistence type="predicted"/>
<reference evidence="7" key="1">
    <citation type="journal article" date="2019" name="Int. J. Syst. Evol. Microbiol.">
        <title>The Global Catalogue of Microorganisms (GCM) 10K type strain sequencing project: providing services to taxonomists for standard genome sequencing and annotation.</title>
        <authorList>
            <consortium name="The Broad Institute Genomics Platform"/>
            <consortium name="The Broad Institute Genome Sequencing Center for Infectious Disease"/>
            <person name="Wu L."/>
            <person name="Ma J."/>
        </authorList>
    </citation>
    <scope>NUCLEOTIDE SEQUENCE [LARGE SCALE GENOMIC DNA]</scope>
    <source>
        <strain evidence="7">KCTC 42644</strain>
    </source>
</reference>
<keyword evidence="3" id="KW-0378">Hydrolase</keyword>
<dbReference type="Pfam" id="PF07687">
    <property type="entry name" value="M20_dimer"/>
    <property type="match status" value="1"/>
</dbReference>
<sequence length="508" mass="54308">MRNDSNWTTDRRTLLAGAAASAAALLAPAKAFAADGLDAVRKAVAANHDEAVKRLQDWIRLPSIAAENKAMPEGAAYMAKLATDAGFQHAEIVPTRGHPGVFATLDAGAKRTMGIYFMYDVKQYDPAEWSSPPIEARLLDKEGFGQVVMGRGAVNQKGPQATFLAALHGMKKAGKKLPVNLVLVAEGEEEIGSPHFSDIVIKPNVLAALKKCVGVIIPTGWQSPATGGVEINLGAKGVVEFELVASGEKWGRGPKEDLHSSQKARVDSPAWRLVAALSTLVTPDGNTPLVDGFMDKVRPLTPRERELILLASKNLNEADAKRAAGVTHWIDDMSWEAALERLAAQPTINIEGLVSGYTGPGGKTILPSRAVAKIDMRLVPNMTRDDSIAKLRAHLDKRGFKDIEVNVSGGYDPTETPEDSDLVRAMQATYKRFNVPTTLYPRLAGSWPGVTFTGAPVNLPAGQFGLGHGSGAHAPNEYFVIKSSNPKVLGMDEAAVAFVAFLEEIAKS</sequence>
<dbReference type="Proteomes" id="UP001595615">
    <property type="component" value="Unassembled WGS sequence"/>
</dbReference>
<dbReference type="InterPro" id="IPR051458">
    <property type="entry name" value="Cyt/Met_Dipeptidase"/>
</dbReference>
<dbReference type="RefSeq" id="WP_380858621.1">
    <property type="nucleotide sequence ID" value="NZ_JBHRXV010000004.1"/>
</dbReference>
<evidence type="ECO:0000256" key="1">
    <source>
        <dbReference type="ARBA" id="ARBA00022670"/>
    </source>
</evidence>
<dbReference type="Pfam" id="PF01546">
    <property type="entry name" value="Peptidase_M20"/>
    <property type="match status" value="1"/>
</dbReference>
<dbReference type="Gene3D" id="3.40.630.10">
    <property type="entry name" value="Zn peptidases"/>
    <property type="match status" value="1"/>
</dbReference>
<dbReference type="SUPFAM" id="SSF53187">
    <property type="entry name" value="Zn-dependent exopeptidases"/>
    <property type="match status" value="1"/>
</dbReference>
<dbReference type="PANTHER" id="PTHR43270:SF4">
    <property type="entry name" value="CARNOSINE DIPEPTIDASE 2, ISOFORM A"/>
    <property type="match status" value="1"/>
</dbReference>
<dbReference type="InterPro" id="IPR002933">
    <property type="entry name" value="Peptidase_M20"/>
</dbReference>
<accession>A0ABV7X7S8</accession>
<dbReference type="PROSITE" id="PS51318">
    <property type="entry name" value="TAT"/>
    <property type="match status" value="1"/>
</dbReference>
<keyword evidence="4" id="KW-0732">Signal</keyword>
<organism evidence="6 7">
    <name type="scientific">Sphingoaurantiacus capsulatus</name>
    <dbReference type="NCBI Taxonomy" id="1771310"/>
    <lineage>
        <taxon>Bacteria</taxon>
        <taxon>Pseudomonadati</taxon>
        <taxon>Pseudomonadota</taxon>
        <taxon>Alphaproteobacteria</taxon>
        <taxon>Sphingomonadales</taxon>
        <taxon>Sphingosinicellaceae</taxon>
        <taxon>Sphingoaurantiacus</taxon>
    </lineage>
</organism>
<keyword evidence="7" id="KW-1185">Reference proteome</keyword>
<feature type="chain" id="PRO_5045376998" evidence="4">
    <location>
        <begin position="34"/>
        <end position="508"/>
    </location>
</feature>
<evidence type="ECO:0000256" key="4">
    <source>
        <dbReference type="SAM" id="SignalP"/>
    </source>
</evidence>